<protein>
    <recommendedName>
        <fullName evidence="3">DUF4440 domain-containing protein</fullName>
    </recommendedName>
</protein>
<dbReference type="EMBL" id="MCAQ01000028">
    <property type="protein sequence ID" value="RKF31710.1"/>
    <property type="molecule type" value="Genomic_DNA"/>
</dbReference>
<dbReference type="AlphaFoldDB" id="A0A420FFD6"/>
<dbReference type="RefSeq" id="WP_120335950.1">
    <property type="nucleotide sequence ID" value="NZ_MCAQ01000028.1"/>
</dbReference>
<accession>A0A420FFD6</accession>
<evidence type="ECO:0000313" key="1">
    <source>
        <dbReference type="EMBL" id="RKF31710.1"/>
    </source>
</evidence>
<dbReference type="Proteomes" id="UP000286402">
    <property type="component" value="Unassembled WGS sequence"/>
</dbReference>
<organism evidence="1 2">
    <name type="scientific">Sphingobacterium siyangense</name>
    <dbReference type="NCBI Taxonomy" id="459529"/>
    <lineage>
        <taxon>Bacteria</taxon>
        <taxon>Pseudomonadati</taxon>
        <taxon>Bacteroidota</taxon>
        <taxon>Sphingobacteriia</taxon>
        <taxon>Sphingobacteriales</taxon>
        <taxon>Sphingobacteriaceae</taxon>
        <taxon>Sphingobacterium</taxon>
    </lineage>
</organism>
<evidence type="ECO:0000313" key="2">
    <source>
        <dbReference type="Proteomes" id="UP000286402"/>
    </source>
</evidence>
<dbReference type="InterPro" id="IPR032710">
    <property type="entry name" value="NTF2-like_dom_sf"/>
</dbReference>
<gene>
    <name evidence="1" type="ORF">BCY89_16200</name>
</gene>
<keyword evidence="2" id="KW-1185">Reference proteome</keyword>
<name>A0A420FFD6_9SPHI</name>
<reference evidence="1 2" key="1">
    <citation type="submission" date="2016-07" db="EMBL/GenBank/DDBJ databases">
        <title>Genome analysis of Sphingobacterium siyangense T12B17.</title>
        <authorList>
            <person name="Xu D."/>
            <person name="Su Y."/>
            <person name="Zheng S."/>
        </authorList>
    </citation>
    <scope>NUCLEOTIDE SEQUENCE [LARGE SCALE GENOMIC DNA]</scope>
    <source>
        <strain evidence="1 2">T12B17</strain>
    </source>
</reference>
<sequence>MKTANNALLDFEKFMAIRLKASTDFVEGHFDSLKDISVSNEPATIFPPNGIYISGVLQVNDFNQKGASNFLPGAQNKFEVIHQDASDTLAYWTGIQRSSVSIKGQDTPVIFNLRITEIFRKEQGTWKLMHRHADTLSE</sequence>
<dbReference type="Gene3D" id="3.10.450.50">
    <property type="match status" value="1"/>
</dbReference>
<comment type="caution">
    <text evidence="1">The sequence shown here is derived from an EMBL/GenBank/DDBJ whole genome shotgun (WGS) entry which is preliminary data.</text>
</comment>
<proteinExistence type="predicted"/>
<evidence type="ECO:0008006" key="3">
    <source>
        <dbReference type="Google" id="ProtNLM"/>
    </source>
</evidence>
<dbReference type="SUPFAM" id="SSF54427">
    <property type="entry name" value="NTF2-like"/>
    <property type="match status" value="1"/>
</dbReference>